<accession>A0A7J8KDF3</accession>
<protein>
    <submittedName>
        <fullName evidence="1">Nuclear transcription factor Y subunit gamma</fullName>
    </submittedName>
</protein>
<evidence type="ECO:0000313" key="2">
    <source>
        <dbReference type="Proteomes" id="UP000593571"/>
    </source>
</evidence>
<gene>
    <name evidence="1" type="ORF">HJG63_014135</name>
</gene>
<dbReference type="AlphaFoldDB" id="A0A7J8KDF3"/>
<reference evidence="1 2" key="1">
    <citation type="journal article" date="2020" name="Nature">
        <title>Six reference-quality genomes reveal evolution of bat adaptations.</title>
        <authorList>
            <person name="Jebb D."/>
            <person name="Huang Z."/>
            <person name="Pippel M."/>
            <person name="Hughes G.M."/>
            <person name="Lavrichenko K."/>
            <person name="Devanna P."/>
            <person name="Winkler S."/>
            <person name="Jermiin L.S."/>
            <person name="Skirmuntt E.C."/>
            <person name="Katzourakis A."/>
            <person name="Burkitt-Gray L."/>
            <person name="Ray D.A."/>
            <person name="Sullivan K.A.M."/>
            <person name="Roscito J.G."/>
            <person name="Kirilenko B.M."/>
            <person name="Davalos L.M."/>
            <person name="Corthals A.P."/>
            <person name="Power M.L."/>
            <person name="Jones G."/>
            <person name="Ransome R.D."/>
            <person name="Dechmann D.K.N."/>
            <person name="Locatelli A.G."/>
            <person name="Puechmaille S.J."/>
            <person name="Fedrigo O."/>
            <person name="Jarvis E.D."/>
            <person name="Hiller M."/>
            <person name="Vernes S.C."/>
            <person name="Myers E.W."/>
            <person name="Teeling E.C."/>
        </authorList>
    </citation>
    <scope>NUCLEOTIDE SEQUENCE [LARGE SCALE GENOMIC DNA]</scope>
    <source>
        <strain evidence="1">MRouAeg1</strain>
        <tissue evidence="1">Muscle</tissue>
    </source>
</reference>
<organism evidence="1 2">
    <name type="scientific">Rousettus aegyptiacus</name>
    <name type="common">Egyptian fruit bat</name>
    <name type="synonym">Pteropus aegyptiacus</name>
    <dbReference type="NCBI Taxonomy" id="9407"/>
    <lineage>
        <taxon>Eukaryota</taxon>
        <taxon>Metazoa</taxon>
        <taxon>Chordata</taxon>
        <taxon>Craniata</taxon>
        <taxon>Vertebrata</taxon>
        <taxon>Euteleostomi</taxon>
        <taxon>Mammalia</taxon>
        <taxon>Eutheria</taxon>
        <taxon>Laurasiatheria</taxon>
        <taxon>Chiroptera</taxon>
        <taxon>Yinpterochiroptera</taxon>
        <taxon>Pteropodoidea</taxon>
        <taxon>Pteropodidae</taxon>
        <taxon>Rousettinae</taxon>
        <taxon>Rousettus</taxon>
    </lineage>
</organism>
<sequence>MQVGEGQQVQIVQAQPQGQGQQAQSSTGQTMQVMQQIITNTGEIQQIPVQLNAGQLQYIRLAQPVSGTQVVQGQIQTLATNAQQITQTEVQQGQQQFSQFTDGQLYQIQQVTMPAGQDLAQPMFIQSANQPSDGQAPQVTGD</sequence>
<dbReference type="Proteomes" id="UP000593571">
    <property type="component" value="Unassembled WGS sequence"/>
</dbReference>
<name>A0A7J8KDF3_ROUAE</name>
<proteinExistence type="predicted"/>
<comment type="caution">
    <text evidence="1">The sequence shown here is derived from an EMBL/GenBank/DDBJ whole genome shotgun (WGS) entry which is preliminary data.</text>
</comment>
<dbReference type="EMBL" id="JACASE010000001">
    <property type="protein sequence ID" value="KAF6506852.1"/>
    <property type="molecule type" value="Genomic_DNA"/>
</dbReference>
<evidence type="ECO:0000313" key="1">
    <source>
        <dbReference type="EMBL" id="KAF6506852.1"/>
    </source>
</evidence>
<keyword evidence="2" id="KW-1185">Reference proteome</keyword>